<evidence type="ECO:0000256" key="2">
    <source>
        <dbReference type="ARBA" id="ARBA00004968"/>
    </source>
</evidence>
<keyword evidence="7 10" id="KW-0378">Hydrolase</keyword>
<evidence type="ECO:0000256" key="5">
    <source>
        <dbReference type="ARBA" id="ARBA00012863"/>
    </source>
</evidence>
<dbReference type="EC" id="3.5.2.5" evidence="5"/>
<dbReference type="SUPFAM" id="SSF51338">
    <property type="entry name" value="Composite domain of metallo-dependent hydrolases"/>
    <property type="match status" value="1"/>
</dbReference>
<dbReference type="Pfam" id="PF01979">
    <property type="entry name" value="Amidohydro_1"/>
    <property type="match status" value="1"/>
</dbReference>
<evidence type="ECO:0000259" key="9">
    <source>
        <dbReference type="Pfam" id="PF01979"/>
    </source>
</evidence>
<evidence type="ECO:0000256" key="3">
    <source>
        <dbReference type="ARBA" id="ARBA00010368"/>
    </source>
</evidence>
<evidence type="ECO:0000313" key="10">
    <source>
        <dbReference type="EMBL" id="MFH8251696.1"/>
    </source>
</evidence>
<dbReference type="NCBIfam" id="TIGR03178">
    <property type="entry name" value="allantoinase"/>
    <property type="match status" value="1"/>
</dbReference>
<dbReference type="Proteomes" id="UP001610861">
    <property type="component" value="Unassembled WGS sequence"/>
</dbReference>
<dbReference type="SUPFAM" id="SSF51556">
    <property type="entry name" value="Metallo-dependent hydrolases"/>
    <property type="match status" value="1"/>
</dbReference>
<protein>
    <recommendedName>
        <fullName evidence="5">allantoinase</fullName>
        <ecNumber evidence="5">3.5.2.5</ecNumber>
    </recommendedName>
</protein>
<comment type="similarity">
    <text evidence="3">Belongs to the metallo-dependent hydrolases superfamily. Allantoinase family.</text>
</comment>
<accession>A0ABW7Q9Y5</accession>
<dbReference type="InterPro" id="IPR050138">
    <property type="entry name" value="DHOase/Allantoinase_Hydrolase"/>
</dbReference>
<dbReference type="EMBL" id="JBIQWL010000005">
    <property type="protein sequence ID" value="MFH8251696.1"/>
    <property type="molecule type" value="Genomic_DNA"/>
</dbReference>
<comment type="caution">
    <text evidence="10">The sequence shown here is derived from an EMBL/GenBank/DDBJ whole genome shotgun (WGS) entry which is preliminary data.</text>
</comment>
<comment type="pathway">
    <text evidence="2">Nitrogen metabolism; (S)-allantoin degradation; allantoate from (S)-allantoin: step 1/1.</text>
</comment>
<dbReference type="InterPro" id="IPR011059">
    <property type="entry name" value="Metal-dep_hydrolase_composite"/>
</dbReference>
<dbReference type="Gene3D" id="3.20.20.140">
    <property type="entry name" value="Metal-dependent hydrolases"/>
    <property type="match status" value="1"/>
</dbReference>
<feature type="domain" description="Amidohydrolase-related" evidence="9">
    <location>
        <begin position="49"/>
        <end position="422"/>
    </location>
</feature>
<dbReference type="InterPro" id="IPR006680">
    <property type="entry name" value="Amidohydro-rel"/>
</dbReference>
<evidence type="ECO:0000256" key="4">
    <source>
        <dbReference type="ARBA" id="ARBA00011881"/>
    </source>
</evidence>
<dbReference type="InterPro" id="IPR032466">
    <property type="entry name" value="Metal_Hydrolase"/>
</dbReference>
<dbReference type="RefSeq" id="WP_397557145.1">
    <property type="nucleotide sequence ID" value="NZ_JBIQWL010000005.1"/>
</dbReference>
<evidence type="ECO:0000256" key="8">
    <source>
        <dbReference type="ARBA" id="ARBA00022833"/>
    </source>
</evidence>
<dbReference type="PANTHER" id="PTHR43668">
    <property type="entry name" value="ALLANTOINASE"/>
    <property type="match status" value="1"/>
</dbReference>
<evidence type="ECO:0000256" key="7">
    <source>
        <dbReference type="ARBA" id="ARBA00022801"/>
    </source>
</evidence>
<comment type="subunit">
    <text evidence="4">Homotetramer.</text>
</comment>
<sequence>MTRPTSLAARRAFIDGAWTPATLRIEDGVIAGIDPFDPGADEAVPDDAVLLPGLVDSHVHLDEPGRTEWEGFATGTAAAAAGGVTTVFDMPLNSVPVTTTVQALAAKRSAAAGKLAVDVGYWGGAVPENLGTLQALWDAGVVGFKCFLSPSGIDEFGHLDAAQLEAALAEIAEFDGVLIAHAEDPAHLHADGPLGRRYADFLASRPPASEKAAIRLVIEASRRTGARAHIVHVSDGTALDAVRAAKAAGVRLTIETCPHYLTLRAEDVPDGDAAFKCCPPIRDSANQDLLWAGVLDGTIDAIVSDHSPSTRALKEQGGGDFGLAWGGISGLQTGLAAVWTEARRRGIPLESLLPLFTTGPARIAGLGGLGRITVGEPAHLAVFRPEAPFTVDADRLEYRNKLSPWHGATLHGVVTDTYVHGVLAYRDGVVERAGREIVAVPALADEGAA</sequence>
<gene>
    <name evidence="10" type="primary">allB</name>
    <name evidence="10" type="ORF">ACH3VR_15115</name>
</gene>
<proteinExistence type="inferred from homology"/>
<dbReference type="InterPro" id="IPR017593">
    <property type="entry name" value="Allantoinase"/>
</dbReference>
<evidence type="ECO:0000256" key="1">
    <source>
        <dbReference type="ARBA" id="ARBA00001947"/>
    </source>
</evidence>
<name>A0ABW7Q9Y5_9MICO</name>
<keyword evidence="11" id="KW-1185">Reference proteome</keyword>
<dbReference type="GO" id="GO:0004038">
    <property type="term" value="F:allantoinase activity"/>
    <property type="evidence" value="ECO:0007669"/>
    <property type="project" value="UniProtKB-EC"/>
</dbReference>
<reference evidence="10 11" key="1">
    <citation type="submission" date="2024-09" db="EMBL/GenBank/DDBJ databases">
        <authorList>
            <person name="Pan X."/>
        </authorList>
    </citation>
    <scope>NUCLEOTIDE SEQUENCE [LARGE SCALE GENOMIC DNA]</scope>
    <source>
        <strain evidence="10 11">B2969</strain>
    </source>
</reference>
<evidence type="ECO:0000313" key="11">
    <source>
        <dbReference type="Proteomes" id="UP001610861"/>
    </source>
</evidence>
<comment type="cofactor">
    <cofactor evidence="1">
        <name>Zn(2+)</name>
        <dbReference type="ChEBI" id="CHEBI:29105"/>
    </cofactor>
</comment>
<organism evidence="10 11">
    <name type="scientific">Microbacterium alkaliflavum</name>
    <dbReference type="NCBI Taxonomy" id="3248839"/>
    <lineage>
        <taxon>Bacteria</taxon>
        <taxon>Bacillati</taxon>
        <taxon>Actinomycetota</taxon>
        <taxon>Actinomycetes</taxon>
        <taxon>Micrococcales</taxon>
        <taxon>Microbacteriaceae</taxon>
        <taxon>Microbacterium</taxon>
    </lineage>
</organism>
<keyword evidence="8" id="KW-0862">Zinc</keyword>
<dbReference type="PANTHER" id="PTHR43668:SF2">
    <property type="entry name" value="ALLANTOINASE"/>
    <property type="match status" value="1"/>
</dbReference>
<keyword evidence="6" id="KW-0479">Metal-binding</keyword>
<evidence type="ECO:0000256" key="6">
    <source>
        <dbReference type="ARBA" id="ARBA00022723"/>
    </source>
</evidence>